<evidence type="ECO:0000256" key="3">
    <source>
        <dbReference type="ARBA" id="ARBA00004953"/>
    </source>
</evidence>
<dbReference type="NCBIfam" id="TIGR01140">
    <property type="entry name" value="L_thr_O3P_dcar"/>
    <property type="match status" value="1"/>
</dbReference>
<keyword evidence="6" id="KW-0663">Pyridoxal phosphate</keyword>
<evidence type="ECO:0000256" key="1">
    <source>
        <dbReference type="ARBA" id="ARBA00001933"/>
    </source>
</evidence>
<sequence length="319" mass="33806">MEHGGNLDGAAARFGGDLADWLDLSTGINPRPYPIPPLPPRAFTALPTRSDMAGLEDAARAAYATDASVVPLAGAQGAIQLLPRVLPRGRARVLGPTYGEHAAACAGAGWRTETVATLDALDGADLAVVVNPNNPDGRRHAPEALIALAERVGLLVVDESFADAEPELSVAAQVSDRMVVERSFGKFYGLAGLRLGMLLARPDLARALRDAAGPWPVSGPAIAVGCAALRDEGWQEDTRGWLARSAARLDALTLERGWDLVGGTTLFRTYAVGDARAEQARLARAHIWTRAFDHSPGWLRLGLPPEDGWTRLEAALVPD</sequence>
<evidence type="ECO:0000256" key="8">
    <source>
        <dbReference type="ARBA" id="ARBA00029996"/>
    </source>
</evidence>
<dbReference type="Pfam" id="PF00155">
    <property type="entry name" value="Aminotran_1_2"/>
    <property type="match status" value="1"/>
</dbReference>
<dbReference type="EC" id="4.1.1.81" evidence="4"/>
<protein>
    <recommendedName>
        <fullName evidence="4">threonine-phosphate decarboxylase</fullName>
        <ecNumber evidence="4">4.1.1.81</ecNumber>
    </recommendedName>
    <alternativeName>
        <fullName evidence="8">L-threonine-O-3-phosphate decarboxylase</fullName>
    </alternativeName>
</protein>
<evidence type="ECO:0000256" key="5">
    <source>
        <dbReference type="ARBA" id="ARBA00022573"/>
    </source>
</evidence>
<dbReference type="InterPro" id="IPR015422">
    <property type="entry name" value="PyrdxlP-dep_Trfase_small"/>
</dbReference>
<dbReference type="EMBL" id="JBHTMU010000008">
    <property type="protein sequence ID" value="MFD1342064.1"/>
    <property type="molecule type" value="Genomic_DNA"/>
</dbReference>
<dbReference type="InterPro" id="IPR004839">
    <property type="entry name" value="Aminotransferase_I/II_large"/>
</dbReference>
<comment type="pathway">
    <text evidence="3">Cofactor biosynthesis; adenosylcobalamin biosynthesis.</text>
</comment>
<dbReference type="InterPro" id="IPR015421">
    <property type="entry name" value="PyrdxlP-dep_Trfase_major"/>
</dbReference>
<dbReference type="PROSITE" id="PS00105">
    <property type="entry name" value="AA_TRANSFER_CLASS_1"/>
    <property type="match status" value="1"/>
</dbReference>
<feature type="domain" description="Aminotransferase class I/classII large" evidence="10">
    <location>
        <begin position="60"/>
        <end position="303"/>
    </location>
</feature>
<dbReference type="Gene3D" id="3.40.640.10">
    <property type="entry name" value="Type I PLP-dependent aspartate aminotransferase-like (Major domain)"/>
    <property type="match status" value="1"/>
</dbReference>
<evidence type="ECO:0000256" key="9">
    <source>
        <dbReference type="ARBA" id="ARBA00048531"/>
    </source>
</evidence>
<dbReference type="PANTHER" id="PTHR42885:SF1">
    <property type="entry name" value="THREONINE-PHOSPHATE DECARBOXYLASE"/>
    <property type="match status" value="1"/>
</dbReference>
<dbReference type="InterPro" id="IPR005860">
    <property type="entry name" value="CobD"/>
</dbReference>
<comment type="cofactor">
    <cofactor evidence="1">
        <name>pyridoxal 5'-phosphate</name>
        <dbReference type="ChEBI" id="CHEBI:597326"/>
    </cofactor>
</comment>
<evidence type="ECO:0000256" key="4">
    <source>
        <dbReference type="ARBA" id="ARBA00012285"/>
    </source>
</evidence>
<dbReference type="CDD" id="cd00609">
    <property type="entry name" value="AAT_like"/>
    <property type="match status" value="1"/>
</dbReference>
<name>A0ABW3ZG49_9RHOB</name>
<gene>
    <name evidence="11" type="primary">cobD</name>
    <name evidence="11" type="ORF">ACFQ4E_06510</name>
</gene>
<dbReference type="PANTHER" id="PTHR42885">
    <property type="entry name" value="HISTIDINOL-PHOSPHATE AMINOTRANSFERASE-RELATED"/>
    <property type="match status" value="1"/>
</dbReference>
<evidence type="ECO:0000256" key="7">
    <source>
        <dbReference type="ARBA" id="ARBA00023239"/>
    </source>
</evidence>
<dbReference type="Gene3D" id="3.90.1150.10">
    <property type="entry name" value="Aspartate Aminotransferase, domain 1"/>
    <property type="match status" value="1"/>
</dbReference>
<evidence type="ECO:0000259" key="10">
    <source>
        <dbReference type="Pfam" id="PF00155"/>
    </source>
</evidence>
<keyword evidence="12" id="KW-1185">Reference proteome</keyword>
<dbReference type="Proteomes" id="UP001597135">
    <property type="component" value="Unassembled WGS sequence"/>
</dbReference>
<keyword evidence="7 11" id="KW-0456">Lyase</keyword>
<keyword evidence="5" id="KW-0169">Cobalamin biosynthesis</keyword>
<evidence type="ECO:0000256" key="2">
    <source>
        <dbReference type="ARBA" id="ARBA00003444"/>
    </source>
</evidence>
<dbReference type="InterPro" id="IPR004838">
    <property type="entry name" value="NHTrfase_class1_PyrdxlP-BS"/>
</dbReference>
<evidence type="ECO:0000313" key="12">
    <source>
        <dbReference type="Proteomes" id="UP001597135"/>
    </source>
</evidence>
<dbReference type="GO" id="GO:0048472">
    <property type="term" value="F:threonine-phosphate decarboxylase activity"/>
    <property type="evidence" value="ECO:0007669"/>
    <property type="project" value="UniProtKB-EC"/>
</dbReference>
<comment type="function">
    <text evidence="2">Decarboxylates L-threonine-O-3-phosphate to yield (R)-1-amino-2-propanol O-2-phosphate, the precursor for the linkage between the nucleotide loop and the corrin ring in cobalamin.</text>
</comment>
<comment type="catalytic activity">
    <reaction evidence="9">
        <text>O-phospho-L-threonine + H(+) = (R)-1-aminopropan-2-yl phosphate + CO2</text>
        <dbReference type="Rhea" id="RHEA:11492"/>
        <dbReference type="ChEBI" id="CHEBI:15378"/>
        <dbReference type="ChEBI" id="CHEBI:16526"/>
        <dbReference type="ChEBI" id="CHEBI:58563"/>
        <dbReference type="ChEBI" id="CHEBI:58675"/>
        <dbReference type="EC" id="4.1.1.81"/>
    </reaction>
</comment>
<organism evidence="11 12">
    <name type="scientific">Litorisediminicola beolgyonensis</name>
    <dbReference type="NCBI Taxonomy" id="1173614"/>
    <lineage>
        <taxon>Bacteria</taxon>
        <taxon>Pseudomonadati</taxon>
        <taxon>Pseudomonadota</taxon>
        <taxon>Alphaproteobacteria</taxon>
        <taxon>Rhodobacterales</taxon>
        <taxon>Paracoccaceae</taxon>
        <taxon>Litorisediminicola</taxon>
    </lineage>
</organism>
<dbReference type="InterPro" id="IPR015424">
    <property type="entry name" value="PyrdxlP-dep_Trfase"/>
</dbReference>
<reference evidence="12" key="1">
    <citation type="journal article" date="2019" name="Int. J. Syst. Evol. Microbiol.">
        <title>The Global Catalogue of Microorganisms (GCM) 10K type strain sequencing project: providing services to taxonomists for standard genome sequencing and annotation.</title>
        <authorList>
            <consortium name="The Broad Institute Genomics Platform"/>
            <consortium name="The Broad Institute Genome Sequencing Center for Infectious Disease"/>
            <person name="Wu L."/>
            <person name="Ma J."/>
        </authorList>
    </citation>
    <scope>NUCLEOTIDE SEQUENCE [LARGE SCALE GENOMIC DNA]</scope>
    <source>
        <strain evidence="12">CCUG 62953</strain>
    </source>
</reference>
<dbReference type="SUPFAM" id="SSF53383">
    <property type="entry name" value="PLP-dependent transferases"/>
    <property type="match status" value="1"/>
</dbReference>
<dbReference type="RefSeq" id="WP_386802128.1">
    <property type="nucleotide sequence ID" value="NZ_JBHTMU010000008.1"/>
</dbReference>
<comment type="caution">
    <text evidence="11">The sequence shown here is derived from an EMBL/GenBank/DDBJ whole genome shotgun (WGS) entry which is preliminary data.</text>
</comment>
<evidence type="ECO:0000313" key="11">
    <source>
        <dbReference type="EMBL" id="MFD1342064.1"/>
    </source>
</evidence>
<evidence type="ECO:0000256" key="6">
    <source>
        <dbReference type="ARBA" id="ARBA00022898"/>
    </source>
</evidence>
<proteinExistence type="predicted"/>
<accession>A0ABW3ZG49</accession>